<dbReference type="CTD" id="9949021"/>
<sequence length="109" mass="12436">MQWSTFNSLRQAASLYPTIYVKKIRSRQTVYVKQPVYNNLCQAISLQQSTSSNESTSSNQSTTVYVKQPMFTSSSQSISNSLRQKDPVTSNRSNLHQTDAMLSRRYLIC</sequence>
<evidence type="ECO:0000313" key="2">
    <source>
        <dbReference type="EMBL" id="EFO16939.1"/>
    </source>
</evidence>
<dbReference type="RefSeq" id="XP_003147129.1">
    <property type="nucleotide sequence ID" value="XM_003147081.1"/>
</dbReference>
<organism evidence="2">
    <name type="scientific">Loa loa</name>
    <name type="common">Eye worm</name>
    <name type="synonym">Filaria loa</name>
    <dbReference type="NCBI Taxonomy" id="7209"/>
    <lineage>
        <taxon>Eukaryota</taxon>
        <taxon>Metazoa</taxon>
        <taxon>Ecdysozoa</taxon>
        <taxon>Nematoda</taxon>
        <taxon>Chromadorea</taxon>
        <taxon>Rhabditida</taxon>
        <taxon>Spirurina</taxon>
        <taxon>Spiruromorpha</taxon>
        <taxon>Filarioidea</taxon>
        <taxon>Onchocercidae</taxon>
        <taxon>Loa</taxon>
    </lineage>
</organism>
<accession>A0A1S0TMU7</accession>
<gene>
    <name evidence="2" type="ORF">LOAG_11563</name>
</gene>
<dbReference type="AlphaFoldDB" id="A0A1S0TMU7"/>
<dbReference type="GeneID" id="9949021"/>
<dbReference type="InParanoid" id="A0A1S0TMU7"/>
<feature type="region of interest" description="Disordered" evidence="1">
    <location>
        <begin position="73"/>
        <end position="96"/>
    </location>
</feature>
<protein>
    <submittedName>
        <fullName evidence="2">Uncharacterized protein</fullName>
    </submittedName>
</protein>
<feature type="compositionally biased region" description="Polar residues" evidence="1">
    <location>
        <begin position="87"/>
        <end position="96"/>
    </location>
</feature>
<reference evidence="2" key="1">
    <citation type="submission" date="2012-04" db="EMBL/GenBank/DDBJ databases">
        <title>The Genome Sequence of Loa loa.</title>
        <authorList>
            <consortium name="The Broad Institute Genome Sequencing Platform"/>
            <consortium name="Broad Institute Genome Sequencing Center for Infectious Disease"/>
            <person name="Nutman T.B."/>
            <person name="Fink D.L."/>
            <person name="Russ C."/>
            <person name="Young S."/>
            <person name="Zeng Q."/>
            <person name="Gargeya S."/>
            <person name="Alvarado L."/>
            <person name="Berlin A."/>
            <person name="Chapman S.B."/>
            <person name="Chen Z."/>
            <person name="Freedman E."/>
            <person name="Gellesch M."/>
            <person name="Goldberg J."/>
            <person name="Griggs A."/>
            <person name="Gujja S."/>
            <person name="Heilman E.R."/>
            <person name="Heiman D."/>
            <person name="Howarth C."/>
            <person name="Mehta T."/>
            <person name="Neiman D."/>
            <person name="Pearson M."/>
            <person name="Roberts A."/>
            <person name="Saif S."/>
            <person name="Shea T."/>
            <person name="Shenoy N."/>
            <person name="Sisk P."/>
            <person name="Stolte C."/>
            <person name="Sykes S."/>
            <person name="White J."/>
            <person name="Yandava C."/>
            <person name="Haas B."/>
            <person name="Henn M.R."/>
            <person name="Nusbaum C."/>
            <person name="Birren B."/>
        </authorList>
    </citation>
    <scope>NUCLEOTIDE SEQUENCE [LARGE SCALE GENOMIC DNA]</scope>
</reference>
<dbReference type="KEGG" id="loa:LOAG_11563"/>
<proteinExistence type="predicted"/>
<dbReference type="EMBL" id="JH712156">
    <property type="protein sequence ID" value="EFO16939.1"/>
    <property type="molecule type" value="Genomic_DNA"/>
</dbReference>
<evidence type="ECO:0000256" key="1">
    <source>
        <dbReference type="SAM" id="MobiDB-lite"/>
    </source>
</evidence>
<name>A0A1S0TMU7_LOALO</name>